<keyword evidence="13" id="KW-1185">Reference proteome</keyword>
<dbReference type="InterPro" id="IPR001872">
    <property type="entry name" value="Peptidase_A8"/>
</dbReference>
<reference evidence="12 13" key="1">
    <citation type="submission" date="2017-02" db="EMBL/GenBank/DDBJ databases">
        <authorList>
            <person name="Peterson S.W."/>
        </authorList>
    </citation>
    <scope>NUCLEOTIDE SEQUENCE [LARGE SCALE GENOMIC DNA]</scope>
    <source>
        <strain evidence="12 13">ATCC BAA-1030</strain>
    </source>
</reference>
<evidence type="ECO:0000256" key="9">
    <source>
        <dbReference type="HAMAP-Rule" id="MF_00161"/>
    </source>
</evidence>
<dbReference type="AlphaFoldDB" id="A0A1T4K7N2"/>
<evidence type="ECO:0000256" key="8">
    <source>
        <dbReference type="ARBA" id="ARBA00023136"/>
    </source>
</evidence>
<dbReference type="OrthoDB" id="9810259at2"/>
<keyword evidence="8 9" id="KW-0472">Membrane</keyword>
<comment type="function">
    <text evidence="9 10">This protein specifically catalyzes the removal of signal peptides from prolipoproteins.</text>
</comment>
<feature type="transmembrane region" description="Helical" evidence="9">
    <location>
        <begin position="85"/>
        <end position="103"/>
    </location>
</feature>
<evidence type="ECO:0000256" key="4">
    <source>
        <dbReference type="ARBA" id="ARBA00022692"/>
    </source>
</evidence>
<feature type="active site" evidence="9">
    <location>
        <position position="129"/>
    </location>
</feature>
<accession>A0A1T4K7N2</accession>
<evidence type="ECO:0000256" key="1">
    <source>
        <dbReference type="ARBA" id="ARBA00006139"/>
    </source>
</evidence>
<dbReference type="PANTHER" id="PTHR33695">
    <property type="entry name" value="LIPOPROTEIN SIGNAL PEPTIDASE"/>
    <property type="match status" value="1"/>
</dbReference>
<dbReference type="EMBL" id="FUXI01000001">
    <property type="protein sequence ID" value="SJZ38416.1"/>
    <property type="molecule type" value="Genomic_DNA"/>
</dbReference>
<feature type="active site" evidence="9">
    <location>
        <position position="113"/>
    </location>
</feature>
<comment type="subcellular location">
    <subcellularLocation>
        <location evidence="9">Cell membrane</location>
        <topology evidence="9">Multi-pass membrane protein</topology>
    </subcellularLocation>
</comment>
<dbReference type="HAMAP" id="MF_00161">
    <property type="entry name" value="LspA"/>
    <property type="match status" value="1"/>
</dbReference>
<evidence type="ECO:0000256" key="2">
    <source>
        <dbReference type="ARBA" id="ARBA00022475"/>
    </source>
</evidence>
<evidence type="ECO:0000313" key="13">
    <source>
        <dbReference type="Proteomes" id="UP000190328"/>
    </source>
</evidence>
<protein>
    <recommendedName>
        <fullName evidence="9">Lipoprotein signal peptidase</fullName>
        <ecNumber evidence="9">3.4.23.36</ecNumber>
    </recommendedName>
    <alternativeName>
        <fullName evidence="9">Prolipoprotein signal peptidase</fullName>
    </alternativeName>
    <alternativeName>
        <fullName evidence="9">Signal peptidase II</fullName>
        <shortName evidence="9">SPase II</shortName>
    </alternativeName>
</protein>
<keyword evidence="3 9" id="KW-0645">Protease</keyword>
<comment type="caution">
    <text evidence="9">Lacks conserved residue(s) required for the propagation of feature annotation.</text>
</comment>
<gene>
    <name evidence="9" type="primary">lspA</name>
    <name evidence="12" type="ORF">SAMN02745116_00136</name>
</gene>
<dbReference type="EC" id="3.4.23.36" evidence="9"/>
<keyword evidence="4 9" id="KW-0812">Transmembrane</keyword>
<keyword evidence="5 9" id="KW-0064">Aspartyl protease</keyword>
<dbReference type="GO" id="GO:0004190">
    <property type="term" value="F:aspartic-type endopeptidase activity"/>
    <property type="evidence" value="ECO:0007669"/>
    <property type="project" value="UniProtKB-UniRule"/>
</dbReference>
<sequence>MIAVYLLTSVALIALDQLVKYLIVKNFSYGEEKTLIDGVFSLTYAKNDGAAWSIMQGQMWFFYIVTLVVMIVAIFFLVKNVKKSKLLSIALTLVIAGGFGNLIDRVKQGYVVDMLQTDFIDFPIFNIADSFLVIGVGIIFIYVLLEEKKEAKK</sequence>
<feature type="transmembrane region" description="Helical" evidence="9">
    <location>
        <begin position="123"/>
        <end position="145"/>
    </location>
</feature>
<name>A0A1T4K7N2_9ENTE</name>
<comment type="similarity">
    <text evidence="1 9 11">Belongs to the peptidase A8 family.</text>
</comment>
<dbReference type="PRINTS" id="PR00781">
    <property type="entry name" value="LIPOSIGPTASE"/>
</dbReference>
<dbReference type="Pfam" id="PF01252">
    <property type="entry name" value="Peptidase_A8"/>
    <property type="match status" value="1"/>
</dbReference>
<dbReference type="NCBIfam" id="TIGR00077">
    <property type="entry name" value="lspA"/>
    <property type="match status" value="1"/>
</dbReference>
<keyword evidence="7 9" id="KW-1133">Transmembrane helix</keyword>
<dbReference type="GO" id="GO:0005886">
    <property type="term" value="C:plasma membrane"/>
    <property type="evidence" value="ECO:0007669"/>
    <property type="project" value="UniProtKB-SubCell"/>
</dbReference>
<comment type="catalytic activity">
    <reaction evidence="9 10">
        <text>Release of signal peptides from bacterial membrane prolipoproteins. Hydrolyzes -Xaa-Yaa-Zaa-|-(S,diacylglyceryl)Cys-, in which Xaa is hydrophobic (preferably Leu), and Yaa (Ala or Ser) and Zaa (Gly or Ala) have small, neutral side chains.</text>
        <dbReference type="EC" id="3.4.23.36"/>
    </reaction>
</comment>
<evidence type="ECO:0000256" key="11">
    <source>
        <dbReference type="RuleBase" id="RU004181"/>
    </source>
</evidence>
<keyword evidence="2 9" id="KW-1003">Cell membrane</keyword>
<evidence type="ECO:0000256" key="3">
    <source>
        <dbReference type="ARBA" id="ARBA00022670"/>
    </source>
</evidence>
<dbReference type="UniPathway" id="UPA00665"/>
<evidence type="ECO:0000313" key="12">
    <source>
        <dbReference type="EMBL" id="SJZ38416.1"/>
    </source>
</evidence>
<evidence type="ECO:0000256" key="7">
    <source>
        <dbReference type="ARBA" id="ARBA00022989"/>
    </source>
</evidence>
<dbReference type="Proteomes" id="UP000190328">
    <property type="component" value="Unassembled WGS sequence"/>
</dbReference>
<proteinExistence type="inferred from homology"/>
<dbReference type="PROSITE" id="PS00855">
    <property type="entry name" value="SPASE_II"/>
    <property type="match status" value="1"/>
</dbReference>
<dbReference type="PANTHER" id="PTHR33695:SF1">
    <property type="entry name" value="LIPOPROTEIN SIGNAL PEPTIDASE"/>
    <property type="match status" value="1"/>
</dbReference>
<evidence type="ECO:0000256" key="5">
    <source>
        <dbReference type="ARBA" id="ARBA00022750"/>
    </source>
</evidence>
<keyword evidence="6 9" id="KW-0378">Hydrolase</keyword>
<comment type="pathway">
    <text evidence="9">Protein modification; lipoprotein biosynthesis (signal peptide cleavage).</text>
</comment>
<organism evidence="12 13">
    <name type="scientific">Pilibacter termitis</name>
    <dbReference type="NCBI Taxonomy" id="263852"/>
    <lineage>
        <taxon>Bacteria</taxon>
        <taxon>Bacillati</taxon>
        <taxon>Bacillota</taxon>
        <taxon>Bacilli</taxon>
        <taxon>Lactobacillales</taxon>
        <taxon>Enterococcaceae</taxon>
        <taxon>Pilibacter</taxon>
    </lineage>
</organism>
<dbReference type="RefSeq" id="WP_078806103.1">
    <property type="nucleotide sequence ID" value="NZ_FUXI01000001.1"/>
</dbReference>
<evidence type="ECO:0000256" key="6">
    <source>
        <dbReference type="ARBA" id="ARBA00022801"/>
    </source>
</evidence>
<dbReference type="STRING" id="263852.SAMN02745116_00136"/>
<feature type="transmembrane region" description="Helical" evidence="9">
    <location>
        <begin position="60"/>
        <end position="78"/>
    </location>
</feature>
<evidence type="ECO:0000256" key="10">
    <source>
        <dbReference type="RuleBase" id="RU000594"/>
    </source>
</evidence>
<dbReference type="GO" id="GO:0006508">
    <property type="term" value="P:proteolysis"/>
    <property type="evidence" value="ECO:0007669"/>
    <property type="project" value="UniProtKB-KW"/>
</dbReference>